<dbReference type="AlphaFoldDB" id="L8JNR1"/>
<sequence length="98" mass="12008">MESAYKEFKLFLKWVPHFKGEVISSSSEGNLLFIEWFMYFRFKNGHPLRVRAVDKIIVENGLIKERSVYFNTLPVILYILKRPWLWYGYLRYRRALRK</sequence>
<comment type="caution">
    <text evidence="1">The sequence shown here is derived from an EMBL/GenBank/DDBJ whole genome shotgun (WGS) entry which is preliminary data.</text>
</comment>
<reference evidence="1 2" key="1">
    <citation type="submission" date="2012-12" db="EMBL/GenBank/DDBJ databases">
        <title>Genome assembly of Fulvivirga imtechensis AK7.</title>
        <authorList>
            <person name="Nupur N."/>
            <person name="Khatri I."/>
            <person name="Kumar R."/>
            <person name="Subramanian S."/>
            <person name="Pinnaka A."/>
        </authorList>
    </citation>
    <scope>NUCLEOTIDE SEQUENCE [LARGE SCALE GENOMIC DNA]</scope>
    <source>
        <strain evidence="1 2">AK7</strain>
    </source>
</reference>
<evidence type="ECO:0000313" key="1">
    <source>
        <dbReference type="EMBL" id="ELR69154.1"/>
    </source>
</evidence>
<name>L8JNR1_9BACT</name>
<proteinExistence type="predicted"/>
<organism evidence="1 2">
    <name type="scientific">Fulvivirga imtechensis AK7</name>
    <dbReference type="NCBI Taxonomy" id="1237149"/>
    <lineage>
        <taxon>Bacteria</taxon>
        <taxon>Pseudomonadati</taxon>
        <taxon>Bacteroidota</taxon>
        <taxon>Cytophagia</taxon>
        <taxon>Cytophagales</taxon>
        <taxon>Fulvivirgaceae</taxon>
        <taxon>Fulvivirga</taxon>
    </lineage>
</organism>
<protein>
    <recommendedName>
        <fullName evidence="3">SnoaL-like domain-containing protein</fullName>
    </recommendedName>
</protein>
<evidence type="ECO:0008006" key="3">
    <source>
        <dbReference type="Google" id="ProtNLM"/>
    </source>
</evidence>
<keyword evidence="2" id="KW-1185">Reference proteome</keyword>
<dbReference type="EMBL" id="AMZN01000083">
    <property type="protein sequence ID" value="ELR69154.1"/>
    <property type="molecule type" value="Genomic_DNA"/>
</dbReference>
<dbReference type="SUPFAM" id="SSF54427">
    <property type="entry name" value="NTF2-like"/>
    <property type="match status" value="1"/>
</dbReference>
<dbReference type="Proteomes" id="UP000011135">
    <property type="component" value="Unassembled WGS sequence"/>
</dbReference>
<gene>
    <name evidence="1" type="ORF">C900_05434</name>
</gene>
<accession>L8JNR1</accession>
<dbReference type="Gene3D" id="3.10.450.50">
    <property type="match status" value="1"/>
</dbReference>
<dbReference type="InterPro" id="IPR032710">
    <property type="entry name" value="NTF2-like_dom_sf"/>
</dbReference>
<evidence type="ECO:0000313" key="2">
    <source>
        <dbReference type="Proteomes" id="UP000011135"/>
    </source>
</evidence>